<feature type="non-terminal residue" evidence="3">
    <location>
        <position position="1"/>
    </location>
</feature>
<evidence type="ECO:0000259" key="2">
    <source>
        <dbReference type="PROSITE" id="PS51456"/>
    </source>
</evidence>
<comment type="similarity">
    <text evidence="1">Belongs to the TRAFAC class myosin-kinesin ATPase superfamily. Myosin family.</text>
</comment>
<dbReference type="PROSITE" id="PS51456">
    <property type="entry name" value="MYOSIN_MOTOR"/>
    <property type="match status" value="1"/>
</dbReference>
<sequence length="50" mass="5408">EIVGLSAADPNDATSSLKANIKKGMFRTVGQLYKEQLTKLMGTLKNTNPN</sequence>
<dbReference type="GO" id="GO:0016459">
    <property type="term" value="C:myosin complex"/>
    <property type="evidence" value="ECO:0007669"/>
    <property type="project" value="UniProtKB-KW"/>
</dbReference>
<comment type="caution">
    <text evidence="1">Lacks conserved residue(s) required for the propagation of feature annotation.</text>
</comment>
<reference evidence="3" key="1">
    <citation type="submission" date="2021-02" db="EMBL/GenBank/DDBJ databases">
        <authorList>
            <person name="Nowell W R."/>
        </authorList>
    </citation>
    <scope>NUCLEOTIDE SEQUENCE</scope>
</reference>
<evidence type="ECO:0000313" key="4">
    <source>
        <dbReference type="Proteomes" id="UP000676336"/>
    </source>
</evidence>
<dbReference type="Proteomes" id="UP000676336">
    <property type="component" value="Unassembled WGS sequence"/>
</dbReference>
<organism evidence="3 4">
    <name type="scientific">Rotaria magnacalcarata</name>
    <dbReference type="NCBI Taxonomy" id="392030"/>
    <lineage>
        <taxon>Eukaryota</taxon>
        <taxon>Metazoa</taxon>
        <taxon>Spiralia</taxon>
        <taxon>Gnathifera</taxon>
        <taxon>Rotifera</taxon>
        <taxon>Eurotatoria</taxon>
        <taxon>Bdelloidea</taxon>
        <taxon>Philodinida</taxon>
        <taxon>Philodinidae</taxon>
        <taxon>Rotaria</taxon>
    </lineage>
</organism>
<dbReference type="EMBL" id="CAJOBI010049426">
    <property type="protein sequence ID" value="CAF4364355.1"/>
    <property type="molecule type" value="Genomic_DNA"/>
</dbReference>
<dbReference type="GO" id="GO:0003779">
    <property type="term" value="F:actin binding"/>
    <property type="evidence" value="ECO:0007669"/>
    <property type="project" value="UniProtKB-KW"/>
</dbReference>
<keyword evidence="1" id="KW-0518">Myosin</keyword>
<proteinExistence type="inferred from homology"/>
<dbReference type="GO" id="GO:0005524">
    <property type="term" value="F:ATP binding"/>
    <property type="evidence" value="ECO:0007669"/>
    <property type="project" value="InterPro"/>
</dbReference>
<accession>A0A8S2V0B7</accession>
<gene>
    <name evidence="3" type="ORF">SMN809_LOCUS28845</name>
</gene>
<comment type="caution">
    <text evidence="3">The sequence shown here is derived from an EMBL/GenBank/DDBJ whole genome shotgun (WGS) entry which is preliminary data.</text>
</comment>
<feature type="non-terminal residue" evidence="3">
    <location>
        <position position="50"/>
    </location>
</feature>
<dbReference type="InterPro" id="IPR001609">
    <property type="entry name" value="Myosin_head_motor_dom-like"/>
</dbReference>
<keyword evidence="1" id="KW-0009">Actin-binding</keyword>
<dbReference type="GO" id="GO:0003774">
    <property type="term" value="F:cytoskeletal motor activity"/>
    <property type="evidence" value="ECO:0007669"/>
    <property type="project" value="InterPro"/>
</dbReference>
<name>A0A8S2V0B7_9BILA</name>
<evidence type="ECO:0000256" key="1">
    <source>
        <dbReference type="PROSITE-ProRule" id="PRU00782"/>
    </source>
</evidence>
<feature type="domain" description="Myosin motor" evidence="2">
    <location>
        <begin position="1"/>
        <end position="50"/>
    </location>
</feature>
<keyword evidence="1" id="KW-0505">Motor protein</keyword>
<evidence type="ECO:0000313" key="3">
    <source>
        <dbReference type="EMBL" id="CAF4364355.1"/>
    </source>
</evidence>
<dbReference type="AlphaFoldDB" id="A0A8S2V0B7"/>
<protein>
    <recommendedName>
        <fullName evidence="2">Myosin motor domain-containing protein</fullName>
    </recommendedName>
</protein>